<dbReference type="EMBL" id="MU129265">
    <property type="protein sequence ID" value="KAF9504076.1"/>
    <property type="molecule type" value="Genomic_DNA"/>
</dbReference>
<evidence type="ECO:0000256" key="1">
    <source>
        <dbReference type="SAM" id="MobiDB-lite"/>
    </source>
</evidence>
<accession>A0A9P6AFQ0</accession>
<evidence type="ECO:0000313" key="2">
    <source>
        <dbReference type="EMBL" id="KAF9504076.1"/>
    </source>
</evidence>
<evidence type="ECO:0000313" key="3">
    <source>
        <dbReference type="Proteomes" id="UP000886523"/>
    </source>
</evidence>
<keyword evidence="3" id="KW-1185">Reference proteome</keyword>
<dbReference type="AlphaFoldDB" id="A0A9P6AFQ0"/>
<dbReference type="Proteomes" id="UP000886523">
    <property type="component" value="Unassembled WGS sequence"/>
</dbReference>
<proteinExistence type="predicted"/>
<organism evidence="2 3">
    <name type="scientific">Hydnum rufescens UP504</name>
    <dbReference type="NCBI Taxonomy" id="1448309"/>
    <lineage>
        <taxon>Eukaryota</taxon>
        <taxon>Fungi</taxon>
        <taxon>Dikarya</taxon>
        <taxon>Basidiomycota</taxon>
        <taxon>Agaricomycotina</taxon>
        <taxon>Agaricomycetes</taxon>
        <taxon>Cantharellales</taxon>
        <taxon>Hydnaceae</taxon>
        <taxon>Hydnum</taxon>
    </lineage>
</organism>
<feature type="compositionally biased region" description="Basic residues" evidence="1">
    <location>
        <begin position="408"/>
        <end position="417"/>
    </location>
</feature>
<sequence length="417" mass="47162">MGPKPEPTAERLASMQTGSLNHPISIGPESAQHPSGLRVTFYVPRRATKLKSPCPWNEEPIFNSSKLMTKVEKTNPLATTTLGTKENHSCKPLQNAAFPSRTNLLLALHGWLMLRIQTPNQVRVAQGHGNVTIPHYRGRYDSLLRIRLTIHTRVWCPLVHKWDGSLVVRLQVMFGWLGMHCLLNRQMHRYLAWNSMESVLDLAKGPQILQEIEPLKLLKIPSNPVQIERLQEPHWWTQMSTTDEVTKLSDLQGPPYNVPVPVEANTISGRTPTNALTNCTSLGKHKCREQDCKLPKVTAWPRHKINYYQTEWTVDGLNAWDASNELPDPSTTPKLGLAAIFMGIKYPTSIGNGVTARNDKHSTRSPYPRLGWKSITNPQLVLHDSRGTRPRSEVDLGSNPRPNDYRRTKLMHSHTSQ</sequence>
<protein>
    <submittedName>
        <fullName evidence="2">Uncharacterized protein</fullName>
    </submittedName>
</protein>
<feature type="compositionally biased region" description="Basic and acidic residues" evidence="1">
    <location>
        <begin position="383"/>
        <end position="394"/>
    </location>
</feature>
<gene>
    <name evidence="2" type="ORF">BS47DRAFT_1369048</name>
</gene>
<name>A0A9P6AFQ0_9AGAM</name>
<reference evidence="2" key="1">
    <citation type="journal article" date="2020" name="Nat. Commun.">
        <title>Large-scale genome sequencing of mycorrhizal fungi provides insights into the early evolution of symbiotic traits.</title>
        <authorList>
            <person name="Miyauchi S."/>
            <person name="Kiss E."/>
            <person name="Kuo A."/>
            <person name="Drula E."/>
            <person name="Kohler A."/>
            <person name="Sanchez-Garcia M."/>
            <person name="Morin E."/>
            <person name="Andreopoulos B."/>
            <person name="Barry K.W."/>
            <person name="Bonito G."/>
            <person name="Buee M."/>
            <person name="Carver A."/>
            <person name="Chen C."/>
            <person name="Cichocki N."/>
            <person name="Clum A."/>
            <person name="Culley D."/>
            <person name="Crous P.W."/>
            <person name="Fauchery L."/>
            <person name="Girlanda M."/>
            <person name="Hayes R.D."/>
            <person name="Keri Z."/>
            <person name="LaButti K."/>
            <person name="Lipzen A."/>
            <person name="Lombard V."/>
            <person name="Magnuson J."/>
            <person name="Maillard F."/>
            <person name="Murat C."/>
            <person name="Nolan M."/>
            <person name="Ohm R.A."/>
            <person name="Pangilinan J."/>
            <person name="Pereira M.F."/>
            <person name="Perotto S."/>
            <person name="Peter M."/>
            <person name="Pfister S."/>
            <person name="Riley R."/>
            <person name="Sitrit Y."/>
            <person name="Stielow J.B."/>
            <person name="Szollosi G."/>
            <person name="Zifcakova L."/>
            <person name="Stursova M."/>
            <person name="Spatafora J.W."/>
            <person name="Tedersoo L."/>
            <person name="Vaario L.M."/>
            <person name="Yamada A."/>
            <person name="Yan M."/>
            <person name="Wang P."/>
            <person name="Xu J."/>
            <person name="Bruns T."/>
            <person name="Baldrian P."/>
            <person name="Vilgalys R."/>
            <person name="Dunand C."/>
            <person name="Henrissat B."/>
            <person name="Grigoriev I.V."/>
            <person name="Hibbett D."/>
            <person name="Nagy L.G."/>
            <person name="Martin F.M."/>
        </authorList>
    </citation>
    <scope>NUCLEOTIDE SEQUENCE</scope>
    <source>
        <strain evidence="2">UP504</strain>
    </source>
</reference>
<comment type="caution">
    <text evidence="2">The sequence shown here is derived from an EMBL/GenBank/DDBJ whole genome shotgun (WGS) entry which is preliminary data.</text>
</comment>
<feature type="region of interest" description="Disordered" evidence="1">
    <location>
        <begin position="378"/>
        <end position="417"/>
    </location>
</feature>